<evidence type="ECO:0000256" key="1">
    <source>
        <dbReference type="SAM" id="MobiDB-lite"/>
    </source>
</evidence>
<proteinExistence type="predicted"/>
<reference evidence="2 3" key="1">
    <citation type="submission" date="2016-02" db="EMBL/GenBank/DDBJ databases">
        <title>Genome analysis of coral dinoflagellate symbionts highlights evolutionary adaptations to a symbiotic lifestyle.</title>
        <authorList>
            <person name="Aranda M."/>
            <person name="Li Y."/>
            <person name="Liew Y.J."/>
            <person name="Baumgarten S."/>
            <person name="Simakov O."/>
            <person name="Wilson M."/>
            <person name="Piel J."/>
            <person name="Ashoor H."/>
            <person name="Bougouffa S."/>
            <person name="Bajic V.B."/>
            <person name="Ryu T."/>
            <person name="Ravasi T."/>
            <person name="Bayer T."/>
            <person name="Micklem G."/>
            <person name="Kim H."/>
            <person name="Bhak J."/>
            <person name="Lajeunesse T.C."/>
            <person name="Voolstra C.R."/>
        </authorList>
    </citation>
    <scope>NUCLEOTIDE SEQUENCE [LARGE SCALE GENOMIC DNA]</scope>
    <source>
        <strain evidence="2 3">CCMP2467</strain>
    </source>
</reference>
<dbReference type="EMBL" id="LSRX01000007">
    <property type="protein sequence ID" value="OLQ15074.1"/>
    <property type="molecule type" value="Genomic_DNA"/>
</dbReference>
<evidence type="ECO:0008006" key="4">
    <source>
        <dbReference type="Google" id="ProtNLM"/>
    </source>
</evidence>
<accession>A0A1Q9F5U7</accession>
<feature type="region of interest" description="Disordered" evidence="1">
    <location>
        <begin position="1"/>
        <end position="22"/>
    </location>
</feature>
<dbReference type="AlphaFoldDB" id="A0A1Q9F5U7"/>
<gene>
    <name evidence="2" type="ORF">AK812_SmicGene732</name>
</gene>
<evidence type="ECO:0000313" key="2">
    <source>
        <dbReference type="EMBL" id="OLQ15074.1"/>
    </source>
</evidence>
<evidence type="ECO:0000313" key="3">
    <source>
        <dbReference type="Proteomes" id="UP000186817"/>
    </source>
</evidence>
<dbReference type="Proteomes" id="UP000186817">
    <property type="component" value="Unassembled WGS sequence"/>
</dbReference>
<protein>
    <recommendedName>
        <fullName evidence="4">Fe2OG dioxygenase domain-containing protein</fullName>
    </recommendedName>
</protein>
<sequence length="285" mass="32083">MEVNLQACRPPTPAKPQSRAVQSQIGRERLGGITSLLGTGAFCWGLWRLGAVAQSRHGSRRPRSVRTVTWNMQCGCAYIPDLLPEESFRDVVNEYQSLRNRLADEGPCVARGRRVIAISEGSGSGSTAWRLFQSYWLRLRIQREARLRFLPLLPKVSDCPLEYREYREGSSMLWHKDTVLTEPPQLELVYTLENTSDSVTRWATSHLDVLNRRVQEVWTAPNSALLVQAGGPVHMVRELKTGHRVVLKAVLLPKPIGSGPLYAAPTARWFENLTRCNKIQDGVEA</sequence>
<keyword evidence="3" id="KW-1185">Reference proteome</keyword>
<dbReference type="OrthoDB" id="43521at2759"/>
<comment type="caution">
    <text evidence="2">The sequence shown here is derived from an EMBL/GenBank/DDBJ whole genome shotgun (WGS) entry which is preliminary data.</text>
</comment>
<organism evidence="2 3">
    <name type="scientific">Symbiodinium microadriaticum</name>
    <name type="common">Dinoflagellate</name>
    <name type="synonym">Zooxanthella microadriatica</name>
    <dbReference type="NCBI Taxonomy" id="2951"/>
    <lineage>
        <taxon>Eukaryota</taxon>
        <taxon>Sar</taxon>
        <taxon>Alveolata</taxon>
        <taxon>Dinophyceae</taxon>
        <taxon>Suessiales</taxon>
        <taxon>Symbiodiniaceae</taxon>
        <taxon>Symbiodinium</taxon>
    </lineage>
</organism>
<name>A0A1Q9F5U7_SYMMI</name>